<name>A0A8E2E0Y5_9PEZI</name>
<feature type="binding site" evidence="15">
    <location>
        <begin position="340"/>
        <end position="345"/>
    </location>
    <ligand>
        <name>NADP(+)</name>
        <dbReference type="ChEBI" id="CHEBI:58349"/>
    </ligand>
</feature>
<feature type="site" description="Critical for catalysis" evidence="12">
    <location>
        <position position="171"/>
    </location>
</feature>
<accession>A0A8E2E0Y5</accession>
<evidence type="ECO:0000313" key="18">
    <source>
        <dbReference type="Proteomes" id="UP000250266"/>
    </source>
</evidence>
<proteinExistence type="inferred from homology"/>
<protein>
    <recommendedName>
        <fullName evidence="11">Isocitrate dehydrogenase [NADP]</fullName>
        <ecNumber evidence="11">1.1.1.42</ecNumber>
    </recommendedName>
</protein>
<keyword evidence="18" id="KW-1185">Reference proteome</keyword>
<evidence type="ECO:0000256" key="1">
    <source>
        <dbReference type="ARBA" id="ARBA00001936"/>
    </source>
</evidence>
<dbReference type="Pfam" id="PF00180">
    <property type="entry name" value="Iso_dh"/>
    <property type="match status" value="1"/>
</dbReference>
<dbReference type="InterPro" id="IPR019818">
    <property type="entry name" value="IsoCit/isopropylmalate_DH_CS"/>
</dbReference>
<keyword evidence="9 11" id="KW-0464">Manganese</keyword>
<dbReference type="OrthoDB" id="248923at2759"/>
<evidence type="ECO:0000256" key="14">
    <source>
        <dbReference type="PIRSR" id="PIRSR000108-3"/>
    </source>
</evidence>
<dbReference type="PANTHER" id="PTHR11822:SF21">
    <property type="entry name" value="ISOCITRATE DEHYDROGENASE [NADP], MITOCHONDRIAL"/>
    <property type="match status" value="1"/>
</dbReference>
<keyword evidence="7 11" id="KW-0521">NADP</keyword>
<evidence type="ECO:0000256" key="13">
    <source>
        <dbReference type="PIRSR" id="PIRSR000108-2"/>
    </source>
</evidence>
<evidence type="ECO:0000256" key="12">
    <source>
        <dbReference type="PIRSR" id="PIRSR000108-1"/>
    </source>
</evidence>
<dbReference type="EMBL" id="KV745330">
    <property type="protein sequence ID" value="OCK75336.1"/>
    <property type="molecule type" value="Genomic_DNA"/>
</dbReference>
<evidence type="ECO:0000256" key="11">
    <source>
        <dbReference type="PIRNR" id="PIRNR000108"/>
    </source>
</evidence>
<feature type="binding site" evidence="13">
    <location>
        <position position="141"/>
    </location>
    <ligand>
        <name>D-threo-isocitrate</name>
        <dbReference type="ChEBI" id="CHEBI:15562"/>
    </ligand>
</feature>
<dbReference type="GO" id="GO:0006102">
    <property type="term" value="P:isocitrate metabolic process"/>
    <property type="evidence" value="ECO:0007669"/>
    <property type="project" value="InterPro"/>
</dbReference>
<dbReference type="GO" id="GO:0006099">
    <property type="term" value="P:tricarboxylic acid cycle"/>
    <property type="evidence" value="ECO:0007669"/>
    <property type="project" value="UniProtKB-KW"/>
</dbReference>
<dbReference type="GO" id="GO:0005739">
    <property type="term" value="C:mitochondrion"/>
    <property type="evidence" value="ECO:0007669"/>
    <property type="project" value="TreeGrafter"/>
</dbReference>
<evidence type="ECO:0000256" key="15">
    <source>
        <dbReference type="PIRSR" id="PIRSR000108-4"/>
    </source>
</evidence>
<evidence type="ECO:0000256" key="4">
    <source>
        <dbReference type="ARBA" id="ARBA00022532"/>
    </source>
</evidence>
<dbReference type="GO" id="GO:0006097">
    <property type="term" value="P:glyoxylate cycle"/>
    <property type="evidence" value="ECO:0007669"/>
    <property type="project" value="UniProtKB-KW"/>
</dbReference>
<feature type="binding site" evidence="14">
    <location>
        <position position="282"/>
    </location>
    <ligand>
        <name>Mn(2+)</name>
        <dbReference type="ChEBI" id="CHEBI:29035"/>
    </ligand>
</feature>
<dbReference type="FunFam" id="3.40.718.10:FF:000002">
    <property type="entry name" value="Isocitrate dehydrogenase [NADP]"/>
    <property type="match status" value="1"/>
</dbReference>
<dbReference type="GO" id="GO:0051287">
    <property type="term" value="F:NAD binding"/>
    <property type="evidence" value="ECO:0007669"/>
    <property type="project" value="InterPro"/>
</dbReference>
<feature type="binding site" evidence="15">
    <location>
        <position position="358"/>
    </location>
    <ligand>
        <name>NADP(+)</name>
        <dbReference type="ChEBI" id="CHEBI:58349"/>
    </ligand>
</feature>
<evidence type="ECO:0000256" key="7">
    <source>
        <dbReference type="ARBA" id="ARBA00022857"/>
    </source>
</evidence>
<feature type="binding site" evidence="13">
    <location>
        <position position="164"/>
    </location>
    <ligand>
        <name>D-threo-isocitrate</name>
        <dbReference type="ChEBI" id="CHEBI:15562"/>
    </ligand>
</feature>
<keyword evidence="5 11" id="KW-0479">Metal-binding</keyword>
<keyword evidence="8 11" id="KW-0560">Oxidoreductase</keyword>
<dbReference type="NCBIfam" id="NF006156">
    <property type="entry name" value="PRK08299.1"/>
    <property type="match status" value="1"/>
</dbReference>
<dbReference type="PROSITE" id="PS00470">
    <property type="entry name" value="IDH_IMDH"/>
    <property type="match status" value="1"/>
</dbReference>
<dbReference type="Proteomes" id="UP000250266">
    <property type="component" value="Unassembled WGS sequence"/>
</dbReference>
<evidence type="ECO:0000256" key="9">
    <source>
        <dbReference type="ARBA" id="ARBA00023211"/>
    </source>
</evidence>
<gene>
    <name evidence="17" type="ORF">K432DRAFT_466427</name>
</gene>
<dbReference type="PANTHER" id="PTHR11822">
    <property type="entry name" value="NADP-SPECIFIC ISOCITRATE DEHYDROGENASE"/>
    <property type="match status" value="1"/>
</dbReference>
<feature type="binding site" evidence="14">
    <location>
        <position position="305"/>
    </location>
    <ligand>
        <name>Mn(2+)</name>
        <dbReference type="ChEBI" id="CHEBI:29035"/>
    </ligand>
</feature>
<feature type="binding site" evidence="15">
    <location>
        <position position="114"/>
    </location>
    <ligand>
        <name>NADP(+)</name>
        <dbReference type="ChEBI" id="CHEBI:58349"/>
    </ligand>
</feature>
<reference evidence="17 18" key="1">
    <citation type="journal article" date="2016" name="Nat. Commun.">
        <title>Ectomycorrhizal ecology is imprinted in the genome of the dominant symbiotic fungus Cenococcum geophilum.</title>
        <authorList>
            <consortium name="DOE Joint Genome Institute"/>
            <person name="Peter M."/>
            <person name="Kohler A."/>
            <person name="Ohm R.A."/>
            <person name="Kuo A."/>
            <person name="Krutzmann J."/>
            <person name="Morin E."/>
            <person name="Arend M."/>
            <person name="Barry K.W."/>
            <person name="Binder M."/>
            <person name="Choi C."/>
            <person name="Clum A."/>
            <person name="Copeland A."/>
            <person name="Grisel N."/>
            <person name="Haridas S."/>
            <person name="Kipfer T."/>
            <person name="LaButti K."/>
            <person name="Lindquist E."/>
            <person name="Lipzen A."/>
            <person name="Maire R."/>
            <person name="Meier B."/>
            <person name="Mihaltcheva S."/>
            <person name="Molinier V."/>
            <person name="Murat C."/>
            <person name="Poggeler S."/>
            <person name="Quandt C.A."/>
            <person name="Sperisen C."/>
            <person name="Tritt A."/>
            <person name="Tisserant E."/>
            <person name="Crous P.W."/>
            <person name="Henrissat B."/>
            <person name="Nehls U."/>
            <person name="Egli S."/>
            <person name="Spatafora J.W."/>
            <person name="Grigoriev I.V."/>
            <person name="Martin F.M."/>
        </authorList>
    </citation>
    <scope>NUCLEOTIDE SEQUENCE [LARGE SCALE GENOMIC DNA]</scope>
    <source>
        <strain evidence="17 18">CBS 459.81</strain>
    </source>
</reference>
<evidence type="ECO:0000256" key="6">
    <source>
        <dbReference type="ARBA" id="ARBA00022842"/>
    </source>
</evidence>
<dbReference type="GO" id="GO:0006739">
    <property type="term" value="P:NADP+ metabolic process"/>
    <property type="evidence" value="ECO:0007669"/>
    <property type="project" value="TreeGrafter"/>
</dbReference>
<keyword evidence="4 11" id="KW-0816">Tricarboxylic acid cycle</keyword>
<dbReference type="GO" id="GO:0000287">
    <property type="term" value="F:magnesium ion binding"/>
    <property type="evidence" value="ECO:0007669"/>
    <property type="project" value="InterPro"/>
</dbReference>
<evidence type="ECO:0000256" key="2">
    <source>
        <dbReference type="ARBA" id="ARBA00007769"/>
    </source>
</evidence>
<evidence type="ECO:0000256" key="8">
    <source>
        <dbReference type="ARBA" id="ARBA00023002"/>
    </source>
</evidence>
<organism evidence="17 18">
    <name type="scientific">Lepidopterella palustris CBS 459.81</name>
    <dbReference type="NCBI Taxonomy" id="1314670"/>
    <lineage>
        <taxon>Eukaryota</taxon>
        <taxon>Fungi</taxon>
        <taxon>Dikarya</taxon>
        <taxon>Ascomycota</taxon>
        <taxon>Pezizomycotina</taxon>
        <taxon>Dothideomycetes</taxon>
        <taxon>Pleosporomycetidae</taxon>
        <taxon>Mytilinidiales</taxon>
        <taxon>Argynnaceae</taxon>
        <taxon>Lepidopterella</taxon>
    </lineage>
</organism>
<dbReference type="Gene3D" id="3.40.718.10">
    <property type="entry name" value="Isopropylmalate Dehydrogenase"/>
    <property type="match status" value="1"/>
</dbReference>
<evidence type="ECO:0000256" key="3">
    <source>
        <dbReference type="ARBA" id="ARBA00022435"/>
    </source>
</evidence>
<feature type="binding site" evidence="15">
    <location>
        <position position="290"/>
    </location>
    <ligand>
        <name>NADP(+)</name>
        <dbReference type="ChEBI" id="CHEBI:58349"/>
    </ligand>
</feature>
<sequence>MSPAMPQCTRNASRRLATRNGFQQPSRSASSQTRKIKVKNPIVELDGDEMTRIIWQDIKDKFIKPYLDVQLKYYDLGLPCRDETDDQVTIDAANAILKYSVGIKCATITPDEARVKEFNLKRMYLSPNGTIRNILGGTVFREPIVIPRIPRLVPGWKEPIIIGRHAFGDQYRAKDAVYSGPGTLEMVFTPQGGSPQRTKVYDFSGNGGVAQTQYNTDDSIKGFAHASFKYALDRSYPLYLSTKNTVLKAYDGRFKDIFEEVYAEYKPHFEARKIWYEHRLIDDMVAQMIKSKGGFVMALKNYDGDVHSDIVAQGFGSLGLMTSQLITPDGLAYESEAAHGTVTRHYREHQRGRETSTNPIASIFAWTRGLVKRGQLDDTPELVTWAENLDKAVIDTVNDDGIMTKDLALACGKNEREAWVTTSQFMEAIEKKFKKNLEHEELGQVASIEGNRKRTDSPLEFETPS</sequence>
<evidence type="ECO:0000256" key="10">
    <source>
        <dbReference type="ARBA" id="ARBA00023554"/>
    </source>
</evidence>
<dbReference type="SUPFAM" id="SSF53659">
    <property type="entry name" value="Isocitrate/Isopropylmalate dehydrogenase-like"/>
    <property type="match status" value="1"/>
</dbReference>
<dbReference type="GO" id="GO:0004450">
    <property type="term" value="F:isocitrate dehydrogenase (NADP+) activity"/>
    <property type="evidence" value="ECO:0007669"/>
    <property type="project" value="UniProtKB-EC"/>
</dbReference>
<comment type="catalytic activity">
    <reaction evidence="10 11">
        <text>D-threo-isocitrate + NADP(+) = 2-oxoglutarate + CO2 + NADPH</text>
        <dbReference type="Rhea" id="RHEA:19629"/>
        <dbReference type="ChEBI" id="CHEBI:15562"/>
        <dbReference type="ChEBI" id="CHEBI:16526"/>
        <dbReference type="ChEBI" id="CHEBI:16810"/>
        <dbReference type="ChEBI" id="CHEBI:57783"/>
        <dbReference type="ChEBI" id="CHEBI:58349"/>
        <dbReference type="EC" id="1.1.1.42"/>
    </reaction>
</comment>
<dbReference type="NCBIfam" id="TIGR00127">
    <property type="entry name" value="nadp_idh_euk"/>
    <property type="match status" value="1"/>
</dbReference>
<keyword evidence="3" id="KW-0329">Glyoxylate bypass</keyword>
<feature type="binding site" evidence="13">
    <location>
        <position position="109"/>
    </location>
    <ligand>
        <name>D-threo-isocitrate</name>
        <dbReference type="ChEBI" id="CHEBI:15562"/>
    </ligand>
</feature>
<feature type="domain" description="Isopropylmalate dehydrogenase-like" evidence="16">
    <location>
        <begin position="41"/>
        <end position="429"/>
    </location>
</feature>
<dbReference type="PIRSF" id="PIRSF000108">
    <property type="entry name" value="IDH_NADP"/>
    <property type="match status" value="1"/>
</dbReference>
<comment type="similarity">
    <text evidence="2 11">Belongs to the isocitrate and isopropylmalate dehydrogenases family.</text>
</comment>
<feature type="site" description="Critical for catalysis" evidence="12">
    <location>
        <position position="243"/>
    </location>
</feature>
<keyword evidence="6 11" id="KW-0460">Magnesium</keyword>
<dbReference type="EC" id="1.1.1.42" evidence="11"/>
<comment type="cofactor">
    <cofactor evidence="1">
        <name>Mn(2+)</name>
        <dbReference type="ChEBI" id="CHEBI:29035"/>
    </cofactor>
</comment>
<evidence type="ECO:0000313" key="17">
    <source>
        <dbReference type="EMBL" id="OCK75336.1"/>
    </source>
</evidence>
<evidence type="ECO:0000259" key="16">
    <source>
        <dbReference type="SMART" id="SM01329"/>
    </source>
</evidence>
<dbReference type="SMART" id="SM01329">
    <property type="entry name" value="Iso_dh"/>
    <property type="match status" value="1"/>
</dbReference>
<feature type="binding site" evidence="13">
    <location>
        <begin position="126"/>
        <end position="132"/>
    </location>
    <ligand>
        <name>D-threo-isocitrate</name>
        <dbReference type="ChEBI" id="CHEBI:15562"/>
    </ligand>
</feature>
<dbReference type="InterPro" id="IPR004790">
    <property type="entry name" value="Isocitrate_DH_NADP"/>
</dbReference>
<dbReference type="InterPro" id="IPR024084">
    <property type="entry name" value="IsoPropMal-DH-like_dom"/>
</dbReference>
<dbReference type="AlphaFoldDB" id="A0A8E2E0Y5"/>
<evidence type="ECO:0000256" key="5">
    <source>
        <dbReference type="ARBA" id="ARBA00022723"/>
    </source>
</evidence>
<feature type="binding site" evidence="15">
    <location>
        <begin position="107"/>
        <end position="109"/>
    </location>
    <ligand>
        <name>NADP(+)</name>
        <dbReference type="ChEBI" id="CHEBI:58349"/>
    </ligand>
</feature>
<comment type="cofactor">
    <cofactor evidence="11 14">
        <name>Mg(2+)</name>
        <dbReference type="ChEBI" id="CHEBI:18420"/>
    </cofactor>
    <cofactor evidence="11 14">
        <name>Mn(2+)</name>
        <dbReference type="ChEBI" id="CHEBI:29035"/>
    </cofactor>
    <text evidence="11 14">Binds 1 Mg(2+) or Mn(2+) ion per subunit.</text>
</comment>